<protein>
    <submittedName>
        <fullName evidence="6">TonB family protein</fullName>
    </submittedName>
</protein>
<comment type="subcellular location">
    <subcellularLocation>
        <location evidence="1">Membrane</location>
        <topology evidence="1">Single-pass membrane protein</topology>
    </subcellularLocation>
</comment>
<evidence type="ECO:0000313" key="6">
    <source>
        <dbReference type="EMBL" id="APB33810.1"/>
    </source>
</evidence>
<dbReference type="AlphaFoldDB" id="A0A1J0ACZ8"/>
<dbReference type="InterPro" id="IPR006260">
    <property type="entry name" value="TonB/TolA_C"/>
</dbReference>
<evidence type="ECO:0000313" key="7">
    <source>
        <dbReference type="Proteomes" id="UP000180235"/>
    </source>
</evidence>
<sequence>MNLGPYLSNLRRRVQERWNPNTPDQRRQAVIGFTISRSGQISNMRVLQTSGNPQTDTETILAIQRAAPFGTLPEQFPHNQLEIEFTFNIYVNNSVIQTPRSWYGF</sequence>
<keyword evidence="2" id="KW-0812">Transmembrane</keyword>
<proteinExistence type="predicted"/>
<organism evidence="6 7">
    <name type="scientific">Gloeomargarita lithophora Alchichica-D10</name>
    <dbReference type="NCBI Taxonomy" id="1188229"/>
    <lineage>
        <taxon>Bacteria</taxon>
        <taxon>Bacillati</taxon>
        <taxon>Cyanobacteriota</taxon>
        <taxon>Cyanophyceae</taxon>
        <taxon>Gloeomargaritales</taxon>
        <taxon>Gloeomargaritaceae</taxon>
        <taxon>Gloeomargarita</taxon>
    </lineage>
</organism>
<dbReference type="GO" id="GO:0016020">
    <property type="term" value="C:membrane"/>
    <property type="evidence" value="ECO:0007669"/>
    <property type="project" value="UniProtKB-SubCell"/>
</dbReference>
<dbReference type="Pfam" id="PF13103">
    <property type="entry name" value="TonB_2"/>
    <property type="match status" value="1"/>
</dbReference>
<keyword evidence="3" id="KW-1133">Transmembrane helix</keyword>
<dbReference type="KEGG" id="glt:GlitD10_1488"/>
<keyword evidence="7" id="KW-1185">Reference proteome</keyword>
<evidence type="ECO:0000256" key="3">
    <source>
        <dbReference type="ARBA" id="ARBA00022989"/>
    </source>
</evidence>
<evidence type="ECO:0000259" key="5">
    <source>
        <dbReference type="PROSITE" id="PS52015"/>
    </source>
</evidence>
<evidence type="ECO:0000256" key="2">
    <source>
        <dbReference type="ARBA" id="ARBA00022692"/>
    </source>
</evidence>
<evidence type="ECO:0000256" key="4">
    <source>
        <dbReference type="ARBA" id="ARBA00023136"/>
    </source>
</evidence>
<dbReference type="EMBL" id="CP017675">
    <property type="protein sequence ID" value="APB33810.1"/>
    <property type="molecule type" value="Genomic_DNA"/>
</dbReference>
<dbReference type="GO" id="GO:0055085">
    <property type="term" value="P:transmembrane transport"/>
    <property type="evidence" value="ECO:0007669"/>
    <property type="project" value="InterPro"/>
</dbReference>
<dbReference type="Gene3D" id="3.30.1150.10">
    <property type="match status" value="1"/>
</dbReference>
<reference evidence="6 7" key="1">
    <citation type="submission" date="2016-10" db="EMBL/GenBank/DDBJ databases">
        <title>Description of Gloeomargarita lithophora gen. nov., sp. nov., a thylakoid-bearing basal-branching cyanobacterium with intracellular carbonates, and proposal for Gloeomargaritales ord. nov.</title>
        <authorList>
            <person name="Moreira D."/>
            <person name="Tavera R."/>
            <person name="Benzerara K."/>
            <person name="Skouri-Panet F."/>
            <person name="Couradeau E."/>
            <person name="Gerard E."/>
            <person name="Loussert C."/>
            <person name="Novelo E."/>
            <person name="Zivanovic Y."/>
            <person name="Lopez-Garcia P."/>
        </authorList>
    </citation>
    <scope>NUCLEOTIDE SEQUENCE [LARGE SCALE GENOMIC DNA]</scope>
    <source>
        <strain evidence="6 7">D10</strain>
    </source>
</reference>
<dbReference type="Proteomes" id="UP000180235">
    <property type="component" value="Chromosome"/>
</dbReference>
<dbReference type="SUPFAM" id="SSF74653">
    <property type="entry name" value="TolA/TonB C-terminal domain"/>
    <property type="match status" value="1"/>
</dbReference>
<name>A0A1J0ACZ8_9CYAN</name>
<dbReference type="NCBIfam" id="TIGR01352">
    <property type="entry name" value="tonB_Cterm"/>
    <property type="match status" value="1"/>
</dbReference>
<keyword evidence="4" id="KW-0472">Membrane</keyword>
<gene>
    <name evidence="6" type="ORF">GlitD10_1488</name>
</gene>
<accession>A0A1J0ACZ8</accession>
<evidence type="ECO:0000256" key="1">
    <source>
        <dbReference type="ARBA" id="ARBA00004167"/>
    </source>
</evidence>
<dbReference type="InterPro" id="IPR037682">
    <property type="entry name" value="TonB_C"/>
</dbReference>
<feature type="domain" description="TonB C-terminal" evidence="5">
    <location>
        <begin position="1"/>
        <end position="96"/>
    </location>
</feature>
<dbReference type="STRING" id="1188229.GlitD10_1488"/>
<dbReference type="PROSITE" id="PS52015">
    <property type="entry name" value="TONB_CTD"/>
    <property type="match status" value="1"/>
</dbReference>